<reference evidence="2" key="2">
    <citation type="submission" date="2020-09" db="EMBL/GenBank/DDBJ databases">
        <authorList>
            <person name="Sun Q."/>
            <person name="Zhou Y."/>
        </authorList>
    </citation>
    <scope>NUCLEOTIDE SEQUENCE</scope>
    <source>
        <strain evidence="2">CGMCC 1.12919</strain>
    </source>
</reference>
<feature type="transmembrane region" description="Helical" evidence="1">
    <location>
        <begin position="62"/>
        <end position="79"/>
    </location>
</feature>
<feature type="transmembrane region" description="Helical" evidence="1">
    <location>
        <begin position="85"/>
        <end position="106"/>
    </location>
</feature>
<dbReference type="Pfam" id="PF06170">
    <property type="entry name" value="DUF983"/>
    <property type="match status" value="1"/>
</dbReference>
<dbReference type="NCBIfam" id="NF004633">
    <property type="entry name" value="PRK05978.1"/>
    <property type="match status" value="1"/>
</dbReference>
<keyword evidence="3" id="KW-1185">Reference proteome</keyword>
<dbReference type="Proteomes" id="UP000637002">
    <property type="component" value="Unassembled WGS sequence"/>
</dbReference>
<protein>
    <recommendedName>
        <fullName evidence="4">DUF983 domain-containing protein</fullName>
    </recommendedName>
</protein>
<organism evidence="2 3">
    <name type="scientific">Chelatococcus reniformis</name>
    <dbReference type="NCBI Taxonomy" id="1494448"/>
    <lineage>
        <taxon>Bacteria</taxon>
        <taxon>Pseudomonadati</taxon>
        <taxon>Pseudomonadota</taxon>
        <taxon>Alphaproteobacteria</taxon>
        <taxon>Hyphomicrobiales</taxon>
        <taxon>Chelatococcaceae</taxon>
        <taxon>Chelatococcus</taxon>
    </lineage>
</organism>
<dbReference type="InterPro" id="IPR009325">
    <property type="entry name" value="DUF983"/>
</dbReference>
<gene>
    <name evidence="2" type="ORF">GCM10010994_15310</name>
</gene>
<comment type="caution">
    <text evidence="2">The sequence shown here is derived from an EMBL/GenBank/DDBJ whole genome shotgun (WGS) entry which is preliminary data.</text>
</comment>
<keyword evidence="1" id="KW-0472">Membrane</keyword>
<dbReference type="EMBL" id="BMGG01000002">
    <property type="protein sequence ID" value="GGC57302.1"/>
    <property type="molecule type" value="Genomic_DNA"/>
</dbReference>
<keyword evidence="1" id="KW-0812">Transmembrane</keyword>
<evidence type="ECO:0008006" key="4">
    <source>
        <dbReference type="Google" id="ProtNLM"/>
    </source>
</evidence>
<proteinExistence type="predicted"/>
<accession>A0A916U3H6</accession>
<evidence type="ECO:0000256" key="1">
    <source>
        <dbReference type="SAM" id="Phobius"/>
    </source>
</evidence>
<sequence>MTLHMTSHGRRSVWSAIKRGFAGRCPACGDGRLFGRFLKVNDHCPACGEAFHHHRADDLPPYLVIVIVGHIVGSGILAAETYSDWPAWLHMALWPTVTVVLSLLLLQPVKGAVVALQWANGMHGFGGVDEEALMADHDRAGKSD</sequence>
<dbReference type="AlphaFoldDB" id="A0A916U3H6"/>
<keyword evidence="1" id="KW-1133">Transmembrane helix</keyword>
<reference evidence="2" key="1">
    <citation type="journal article" date="2014" name="Int. J. Syst. Evol. Microbiol.">
        <title>Complete genome sequence of Corynebacterium casei LMG S-19264T (=DSM 44701T), isolated from a smear-ripened cheese.</title>
        <authorList>
            <consortium name="US DOE Joint Genome Institute (JGI-PGF)"/>
            <person name="Walter F."/>
            <person name="Albersmeier A."/>
            <person name="Kalinowski J."/>
            <person name="Ruckert C."/>
        </authorList>
    </citation>
    <scope>NUCLEOTIDE SEQUENCE</scope>
    <source>
        <strain evidence="2">CGMCC 1.12919</strain>
    </source>
</reference>
<name>A0A916U3H6_9HYPH</name>
<evidence type="ECO:0000313" key="2">
    <source>
        <dbReference type="EMBL" id="GGC57302.1"/>
    </source>
</evidence>
<evidence type="ECO:0000313" key="3">
    <source>
        <dbReference type="Proteomes" id="UP000637002"/>
    </source>
</evidence>